<organism evidence="1">
    <name type="scientific">Brucella pituitosa</name>
    <dbReference type="NCBI Taxonomy" id="571256"/>
    <lineage>
        <taxon>Bacteria</taxon>
        <taxon>Pseudomonadati</taxon>
        <taxon>Pseudomonadota</taxon>
        <taxon>Alphaproteobacteria</taxon>
        <taxon>Hyphomicrobiales</taxon>
        <taxon>Brucellaceae</taxon>
        <taxon>Brucella/Ochrobactrum group</taxon>
        <taxon>Brucella</taxon>
    </lineage>
</organism>
<gene>
    <name evidence="1" type="ORF">F7Q93_22725</name>
</gene>
<name>A0A643ETX6_9HYPH</name>
<dbReference type="EMBL" id="VZPE01000015">
    <property type="protein sequence ID" value="KAB0565878.1"/>
    <property type="molecule type" value="Genomic_DNA"/>
</dbReference>
<comment type="caution">
    <text evidence="1">The sequence shown here is derived from an EMBL/GenBank/DDBJ whole genome shotgun (WGS) entry which is preliminary data.</text>
</comment>
<protein>
    <submittedName>
        <fullName evidence="1">Uncharacterized protein</fullName>
    </submittedName>
</protein>
<evidence type="ECO:0000313" key="1">
    <source>
        <dbReference type="EMBL" id="KAB0565878.1"/>
    </source>
</evidence>
<proteinExistence type="predicted"/>
<dbReference type="AlphaFoldDB" id="A0A643ETX6"/>
<reference evidence="1" key="1">
    <citation type="submission" date="2019-09" db="EMBL/GenBank/DDBJ databases">
        <title>Draft genome sequences of 48 bacterial type strains from the CCUG.</title>
        <authorList>
            <person name="Tunovic T."/>
            <person name="Pineiro-Iglesias B."/>
            <person name="Unosson C."/>
            <person name="Inganas E."/>
            <person name="Ohlen M."/>
            <person name="Cardew S."/>
            <person name="Jensie-Markopoulos S."/>
            <person name="Salva-Serra F."/>
            <person name="Jaen-Luchoro D."/>
            <person name="Karlsson R."/>
            <person name="Svensson-Stadler L."/>
            <person name="Chun J."/>
            <person name="Moore E."/>
        </authorList>
    </citation>
    <scope>NUCLEOTIDE SEQUENCE</scope>
    <source>
        <strain evidence="1">CCUG 50899</strain>
    </source>
</reference>
<sequence>MSNKRKIKQKLVYFDGVPVEAELAGGESGVNKEILDRIKAHPVFTRKKWPLILDQMVENHFEDATVADSASLANWADVNYNTVWRLKNFLIENDYLVLINRNGLAGFNPDFVLVKDHAGNIIIPKLQVRF</sequence>
<accession>A0A643ETX6</accession>
<dbReference type="RefSeq" id="WP_128094996.1">
    <property type="nucleotide sequence ID" value="NZ_JBHEEN010000017.1"/>
</dbReference>